<dbReference type="PROSITE" id="PS51257">
    <property type="entry name" value="PROKAR_LIPOPROTEIN"/>
    <property type="match status" value="1"/>
</dbReference>
<reference evidence="4 5" key="1">
    <citation type="submission" date="2024-01" db="EMBL/GenBank/DDBJ databases">
        <title>New evidence supports the origin of RcGTA from prophage.</title>
        <authorList>
            <person name="Xu Y."/>
            <person name="Liu B."/>
            <person name="Chen F."/>
        </authorList>
    </citation>
    <scope>NUCLEOTIDE SEQUENCE [LARGE SCALE GENOMIC DNA]</scope>
    <source>
        <strain evidence="4 5">CBW1107-2</strain>
    </source>
</reference>
<gene>
    <name evidence="4" type="ORF">V1479_25275</name>
</gene>
<feature type="compositionally biased region" description="Low complexity" evidence="1">
    <location>
        <begin position="134"/>
        <end position="158"/>
    </location>
</feature>
<dbReference type="InterPro" id="IPR009045">
    <property type="entry name" value="Zn_M74/Hedgehog-like"/>
</dbReference>
<keyword evidence="2" id="KW-0732">Signal</keyword>
<name>A0ABV3X120_9HYPH</name>
<dbReference type="InterPro" id="IPR013230">
    <property type="entry name" value="Peptidase_M15A_C"/>
</dbReference>
<protein>
    <submittedName>
        <fullName evidence="4">YcbK family protein</fullName>
    </submittedName>
</protein>
<feature type="region of interest" description="Disordered" evidence="1">
    <location>
        <begin position="79"/>
        <end position="170"/>
    </location>
</feature>
<evidence type="ECO:0000313" key="4">
    <source>
        <dbReference type="EMBL" id="MEX4010623.1"/>
    </source>
</evidence>
<feature type="compositionally biased region" description="Low complexity" evidence="1">
    <location>
        <begin position="98"/>
        <end position="115"/>
    </location>
</feature>
<keyword evidence="5" id="KW-1185">Reference proteome</keyword>
<evidence type="ECO:0000313" key="5">
    <source>
        <dbReference type="Proteomes" id="UP001559025"/>
    </source>
</evidence>
<dbReference type="EMBL" id="JAZHFV010000018">
    <property type="protein sequence ID" value="MEX4010623.1"/>
    <property type="molecule type" value="Genomic_DNA"/>
</dbReference>
<evidence type="ECO:0000256" key="1">
    <source>
        <dbReference type="SAM" id="MobiDB-lite"/>
    </source>
</evidence>
<dbReference type="Gene3D" id="3.30.1380.10">
    <property type="match status" value="1"/>
</dbReference>
<evidence type="ECO:0000256" key="2">
    <source>
        <dbReference type="SAM" id="SignalP"/>
    </source>
</evidence>
<comment type="caution">
    <text evidence="4">The sequence shown here is derived from an EMBL/GenBank/DDBJ whole genome shotgun (WGS) entry which is preliminary data.</text>
</comment>
<sequence>MKVEGTRFARGRRRAVIAALASTLLASCSATSGNEETFFGFNPSDQSALTAQSADDFAGATFTSDQTASATEAFVMDENDPSLPDAVGAAPTIRPGSETEVAAATAEQQAPEGPAGAPQVATADAQQTDTEFVAAAEPATEAAQPAAAEEPPKQQATQFLENGPPPQVAAAEPKKRGFLAAFFGTSNARAASAPPASKPLIATASPKIEPAASKPIVQLASANASASTPIIPQNGEALPGVRPDSLFEISRRSGMDDTSDIDLHEGEEPYQVASAAGLARLAPNGLTKQTESVDVACLKPSLVRVLKTVERHYGSKVVVTSGYRNPERNRRARGARNSLHMYCAAADVQVAGVGKWELAKFLRSMPGRGGVGTYCHTNSVHIDVGPERDWNWRCRRRK</sequence>
<organism evidence="4 5">
    <name type="scientific">Neoaquamicrobium sediminum</name>
    <dbReference type="NCBI Taxonomy" id="1849104"/>
    <lineage>
        <taxon>Bacteria</taxon>
        <taxon>Pseudomonadati</taxon>
        <taxon>Pseudomonadota</taxon>
        <taxon>Alphaproteobacteria</taxon>
        <taxon>Hyphomicrobiales</taxon>
        <taxon>Phyllobacteriaceae</taxon>
        <taxon>Neoaquamicrobium</taxon>
    </lineage>
</organism>
<feature type="signal peptide" evidence="2">
    <location>
        <begin position="1"/>
        <end position="32"/>
    </location>
</feature>
<accession>A0ABV3X120</accession>
<dbReference type="RefSeq" id="WP_368805290.1">
    <property type="nucleotide sequence ID" value="NZ_JAZHFV010000018.1"/>
</dbReference>
<dbReference type="Proteomes" id="UP001559025">
    <property type="component" value="Unassembled WGS sequence"/>
</dbReference>
<dbReference type="SUPFAM" id="SSF55166">
    <property type="entry name" value="Hedgehog/DD-peptidase"/>
    <property type="match status" value="1"/>
</dbReference>
<feature type="chain" id="PRO_5045847366" evidence="2">
    <location>
        <begin position="33"/>
        <end position="398"/>
    </location>
</feature>
<dbReference type="Pfam" id="PF08291">
    <property type="entry name" value="Peptidase_M15_3"/>
    <property type="match status" value="1"/>
</dbReference>
<proteinExistence type="predicted"/>
<feature type="domain" description="Peptidase M15A C-terminal" evidence="3">
    <location>
        <begin position="280"/>
        <end position="383"/>
    </location>
</feature>
<evidence type="ECO:0000259" key="3">
    <source>
        <dbReference type="Pfam" id="PF08291"/>
    </source>
</evidence>